<keyword evidence="4" id="KW-1185">Reference proteome</keyword>
<dbReference type="InterPro" id="IPR017850">
    <property type="entry name" value="Alkaline_phosphatase_core_sf"/>
</dbReference>
<evidence type="ECO:0000256" key="1">
    <source>
        <dbReference type="SAM" id="MobiDB-lite"/>
    </source>
</evidence>
<evidence type="ECO:0000259" key="2">
    <source>
        <dbReference type="Pfam" id="PF00884"/>
    </source>
</evidence>
<sequence length="474" mass="53175">MERPNVLWITLESVRADHTPLYGYGRNTTPYLHSLCEREDATLFENGIAASIWTPPSSASMLTGTHLSTHDLGTDGKAGYKIPDGLETLPERLSEAGYETALFSSNSFLSAATGLDRGFDYSKFVRMTPSNFAGIDEVARDSWRCLFDRVLANPTLDLGRLRQDVRDGKNDLVRDQARRWLKRRWSGTSPFFAYAHVFSPHHPYLPPSRYLDAYPSDAPLDVEEACSLVSDLYADGEEMTRRVATGLDLTDGEWEAIRSLYDAEIRFADRTTHEIIETARSRSDRDLVIVVTADHGDLFGEYGLLSHDLVCHDGLVKVPMVTAGIDDIADGPNELSQHVDLSYTIGALAGASTEGFEGRDLREPGRRYAISQRGVADLEAYREHDPDFGSEFFEDPITAVRTTEHKYVTDGRSERLYRLPDESQDRLADEPETASELAAVLEREGIEWSRGDDGERSEFDDETRGRLRDLGYIQ</sequence>
<feature type="domain" description="Sulfatase N-terminal" evidence="2">
    <location>
        <begin position="4"/>
        <end position="351"/>
    </location>
</feature>
<dbReference type="Pfam" id="PF00884">
    <property type="entry name" value="Sulfatase"/>
    <property type="match status" value="1"/>
</dbReference>
<dbReference type="Gene3D" id="3.40.720.10">
    <property type="entry name" value="Alkaline Phosphatase, subunit A"/>
    <property type="match status" value="1"/>
</dbReference>
<dbReference type="CDD" id="cd16148">
    <property type="entry name" value="sulfatase_like"/>
    <property type="match status" value="1"/>
</dbReference>
<gene>
    <name evidence="3" type="ORF">ACFPFO_12505</name>
</gene>
<dbReference type="Proteomes" id="UP001595925">
    <property type="component" value="Unassembled WGS sequence"/>
</dbReference>
<dbReference type="InterPro" id="IPR052701">
    <property type="entry name" value="GAG_Ulvan_Degrading_Sulfatases"/>
</dbReference>
<dbReference type="PANTHER" id="PTHR43751">
    <property type="entry name" value="SULFATASE"/>
    <property type="match status" value="1"/>
</dbReference>
<feature type="region of interest" description="Disordered" evidence="1">
    <location>
        <begin position="444"/>
        <end position="474"/>
    </location>
</feature>
<name>A0ABD5QHP0_9EURY</name>
<reference evidence="3 4" key="1">
    <citation type="journal article" date="2019" name="Int. J. Syst. Evol. Microbiol.">
        <title>The Global Catalogue of Microorganisms (GCM) 10K type strain sequencing project: providing services to taxonomists for standard genome sequencing and annotation.</title>
        <authorList>
            <consortium name="The Broad Institute Genomics Platform"/>
            <consortium name="The Broad Institute Genome Sequencing Center for Infectious Disease"/>
            <person name="Wu L."/>
            <person name="Ma J."/>
        </authorList>
    </citation>
    <scope>NUCLEOTIDE SEQUENCE [LARGE SCALE GENOMIC DNA]</scope>
    <source>
        <strain evidence="3 4">CGMCC 1.15824</strain>
    </source>
</reference>
<dbReference type="EMBL" id="JBHSJG010000036">
    <property type="protein sequence ID" value="MFC4988569.1"/>
    <property type="molecule type" value="Genomic_DNA"/>
</dbReference>
<evidence type="ECO:0000313" key="4">
    <source>
        <dbReference type="Proteomes" id="UP001595925"/>
    </source>
</evidence>
<organism evidence="3 4">
    <name type="scientific">Saliphagus infecundisoli</name>
    <dbReference type="NCBI Taxonomy" id="1849069"/>
    <lineage>
        <taxon>Archaea</taxon>
        <taxon>Methanobacteriati</taxon>
        <taxon>Methanobacteriota</taxon>
        <taxon>Stenosarchaea group</taxon>
        <taxon>Halobacteria</taxon>
        <taxon>Halobacteriales</taxon>
        <taxon>Natrialbaceae</taxon>
        <taxon>Saliphagus</taxon>
    </lineage>
</organism>
<accession>A0ABD5QHP0</accession>
<dbReference type="AlphaFoldDB" id="A0ABD5QHP0"/>
<dbReference type="PANTHER" id="PTHR43751:SF3">
    <property type="entry name" value="SULFATASE N-TERMINAL DOMAIN-CONTAINING PROTEIN"/>
    <property type="match status" value="1"/>
</dbReference>
<dbReference type="RefSeq" id="WP_224827327.1">
    <property type="nucleotide sequence ID" value="NZ_JAIVEF010000001.1"/>
</dbReference>
<dbReference type="InterPro" id="IPR000917">
    <property type="entry name" value="Sulfatase_N"/>
</dbReference>
<protein>
    <submittedName>
        <fullName evidence="3">Sulfatase</fullName>
    </submittedName>
</protein>
<comment type="caution">
    <text evidence="3">The sequence shown here is derived from an EMBL/GenBank/DDBJ whole genome shotgun (WGS) entry which is preliminary data.</text>
</comment>
<dbReference type="SUPFAM" id="SSF53649">
    <property type="entry name" value="Alkaline phosphatase-like"/>
    <property type="match status" value="1"/>
</dbReference>
<evidence type="ECO:0000313" key="3">
    <source>
        <dbReference type="EMBL" id="MFC4988569.1"/>
    </source>
</evidence>
<proteinExistence type="predicted"/>